<dbReference type="Gene3D" id="2.60.120.260">
    <property type="entry name" value="Galactose-binding domain-like"/>
    <property type="match status" value="1"/>
</dbReference>
<gene>
    <name evidence="3" type="ORF">ICJ84_09410</name>
</gene>
<evidence type="ECO:0000313" key="4">
    <source>
        <dbReference type="Proteomes" id="UP000602057"/>
    </source>
</evidence>
<sequence length="428" mass="46340">MKKITLLLVVFMLPLTMISQVKNYTFNTDGDKEGWIAAGLDLSTSTPNPTGGYLIATGKGSGTGFPQIRSEEYAPLIPVGANQKIKITLVAENATDVTTWQISNLDTGSTNFGAGEIVEFNMPIVALGSGTSTFEMELPVNLDNVNGGISQVSIRAKSNATDGTSGTISFDNISISITEEFTENSYVSNPDFETGDLTNWSGNGGEVVASITTGNGGGSAGQLSFTNDQTKNNFLNNVIYDFGKTVNPSEIKATFNMMSNNPAINVQILYDLYDANDNKIAGQNTGLVSVTTTNTWESFSLNKANDVAFNKIHFRFKVKDGALIGDKVAFDNVTSEFTYITLGINDAPTKKISTMRIYPNPAKHILNIKSLENINAISIYDVTGKQVLSFNSITRNQLNISNLKNGIYVVKMQDSNHNYEVKKLIISK</sequence>
<name>A0A8J6Q7I0_9FLAO</name>
<dbReference type="InterPro" id="IPR026444">
    <property type="entry name" value="Secre_tail"/>
</dbReference>
<reference evidence="3" key="2">
    <citation type="submission" date="2020-09" db="EMBL/GenBank/DDBJ databases">
        <authorList>
            <person name="Wu Z."/>
        </authorList>
    </citation>
    <scope>NUCLEOTIDE SEQUENCE</scope>
    <source>
        <strain evidence="3">SC17</strain>
    </source>
</reference>
<dbReference type="AlphaFoldDB" id="A0A8J6Q7I0"/>
<keyword evidence="4" id="KW-1185">Reference proteome</keyword>
<feature type="domain" description="Secretion system C-terminal sorting" evidence="2">
    <location>
        <begin position="357"/>
        <end position="426"/>
    </location>
</feature>
<proteinExistence type="predicted"/>
<dbReference type="NCBIfam" id="TIGR04183">
    <property type="entry name" value="Por_Secre_tail"/>
    <property type="match status" value="1"/>
</dbReference>
<evidence type="ECO:0000313" key="3">
    <source>
        <dbReference type="EMBL" id="MBD0835654.1"/>
    </source>
</evidence>
<keyword evidence="1" id="KW-0732">Signal</keyword>
<dbReference type="RefSeq" id="WP_188216145.1">
    <property type="nucleotide sequence ID" value="NZ_BAABGH010000011.1"/>
</dbReference>
<dbReference type="Pfam" id="PF18962">
    <property type="entry name" value="Por_Secre_tail"/>
    <property type="match status" value="1"/>
</dbReference>
<reference evidence="3" key="1">
    <citation type="journal article" date="2013" name="Int. J. Syst. Evol. Microbiol.">
        <title>Aestuariibaculum suncheonense gen. nov., sp. nov., a marine bacterium of the family Flavobacteriaceae isolated from a tidal flat and emended descriptions of the genera Gaetbulibacter and Tamlana.</title>
        <authorList>
            <person name="Jeong S.H."/>
            <person name="Park M.S."/>
            <person name="Jin H.M."/>
            <person name="Lee K."/>
            <person name="Park W."/>
            <person name="Jeon C.O."/>
        </authorList>
    </citation>
    <scope>NUCLEOTIDE SEQUENCE</scope>
    <source>
        <strain evidence="3">SC17</strain>
    </source>
</reference>
<protein>
    <submittedName>
        <fullName evidence="3">T9SS type A sorting domain-containing protein</fullName>
    </submittedName>
</protein>
<comment type="caution">
    <text evidence="3">The sequence shown here is derived from an EMBL/GenBank/DDBJ whole genome shotgun (WGS) entry which is preliminary data.</text>
</comment>
<evidence type="ECO:0000259" key="2">
    <source>
        <dbReference type="Pfam" id="PF18962"/>
    </source>
</evidence>
<evidence type="ECO:0000256" key="1">
    <source>
        <dbReference type="ARBA" id="ARBA00022729"/>
    </source>
</evidence>
<organism evidence="3 4">
    <name type="scientific">Aestuariibaculum suncheonense</name>
    <dbReference type="NCBI Taxonomy" id="1028745"/>
    <lineage>
        <taxon>Bacteria</taxon>
        <taxon>Pseudomonadati</taxon>
        <taxon>Bacteroidota</taxon>
        <taxon>Flavobacteriia</taxon>
        <taxon>Flavobacteriales</taxon>
        <taxon>Flavobacteriaceae</taxon>
    </lineage>
</organism>
<accession>A0A8J6Q7I0</accession>
<dbReference type="EMBL" id="JACVXC010000003">
    <property type="protein sequence ID" value="MBD0835654.1"/>
    <property type="molecule type" value="Genomic_DNA"/>
</dbReference>
<dbReference type="Proteomes" id="UP000602057">
    <property type="component" value="Unassembled WGS sequence"/>
</dbReference>